<protein>
    <recommendedName>
        <fullName evidence="3">Lipoprotein</fullName>
    </recommendedName>
</protein>
<organism evidence="1 2">
    <name type="scientific">Rossellomorea aquimaris</name>
    <dbReference type="NCBI Taxonomy" id="189382"/>
    <lineage>
        <taxon>Bacteria</taxon>
        <taxon>Bacillati</taxon>
        <taxon>Bacillota</taxon>
        <taxon>Bacilli</taxon>
        <taxon>Bacillales</taxon>
        <taxon>Bacillaceae</taxon>
        <taxon>Rossellomorea</taxon>
    </lineage>
</organism>
<comment type="caution">
    <text evidence="1">The sequence shown here is derived from an EMBL/GenBank/DDBJ whole genome shotgun (WGS) entry which is preliminary data.</text>
</comment>
<dbReference type="PROSITE" id="PS51257">
    <property type="entry name" value="PROKAR_LIPOPROTEIN"/>
    <property type="match status" value="1"/>
</dbReference>
<proteinExistence type="predicted"/>
<evidence type="ECO:0000313" key="1">
    <source>
        <dbReference type="EMBL" id="RBP02469.1"/>
    </source>
</evidence>
<reference evidence="1 2" key="1">
    <citation type="submission" date="2018-06" db="EMBL/GenBank/DDBJ databases">
        <title>Freshwater and sediment microbial communities from various areas in North America, analyzing microbe dynamics in response to fracking.</title>
        <authorList>
            <person name="Lamendella R."/>
        </authorList>
    </citation>
    <scope>NUCLEOTIDE SEQUENCE [LARGE SCALE GENOMIC DNA]</scope>
    <source>
        <strain evidence="1 2">97B</strain>
    </source>
</reference>
<dbReference type="EMBL" id="QNRJ01000014">
    <property type="protein sequence ID" value="RBP02469.1"/>
    <property type="molecule type" value="Genomic_DNA"/>
</dbReference>
<dbReference type="AlphaFoldDB" id="A0A366ELW5"/>
<name>A0A366ELW5_9BACI</name>
<dbReference type="Proteomes" id="UP000252118">
    <property type="component" value="Unassembled WGS sequence"/>
</dbReference>
<dbReference type="RefSeq" id="WP_181778190.1">
    <property type="nucleotide sequence ID" value="NZ_QNRJ01000014.1"/>
</dbReference>
<accession>A0A366ELW5</accession>
<evidence type="ECO:0000313" key="2">
    <source>
        <dbReference type="Proteomes" id="UP000252118"/>
    </source>
</evidence>
<evidence type="ECO:0008006" key="3">
    <source>
        <dbReference type="Google" id="ProtNLM"/>
    </source>
</evidence>
<sequence>MNTKNKLIICGIGLSLLLGGCMNRDNEKNNVDSKEVTGPYKDTFVRVQDYKG</sequence>
<gene>
    <name evidence="1" type="ORF">DET59_11432</name>
</gene>